<evidence type="ECO:0000256" key="6">
    <source>
        <dbReference type="SAM" id="Phobius"/>
    </source>
</evidence>
<keyword evidence="5 6" id="KW-0472">Membrane</keyword>
<evidence type="ECO:0000259" key="7">
    <source>
        <dbReference type="Pfam" id="PF00482"/>
    </source>
</evidence>
<dbReference type="PANTHER" id="PTHR35007:SF2">
    <property type="entry name" value="PILUS ASSEMBLE PROTEIN"/>
    <property type="match status" value="1"/>
</dbReference>
<dbReference type="InterPro" id="IPR045980">
    <property type="entry name" value="DUF5936"/>
</dbReference>
<proteinExistence type="predicted"/>
<reference evidence="9 10" key="1">
    <citation type="submission" date="2020-08" db="EMBL/GenBank/DDBJ databases">
        <title>Sequencing the genomes of 1000 actinobacteria strains.</title>
        <authorList>
            <person name="Klenk H.-P."/>
        </authorList>
    </citation>
    <scope>NUCLEOTIDE SEQUENCE [LARGE SCALE GENOMIC DNA]</scope>
    <source>
        <strain evidence="9 10">DSM 44772</strain>
    </source>
</reference>
<name>A0A7W7IA78_9ACTN</name>
<evidence type="ECO:0000313" key="9">
    <source>
        <dbReference type="EMBL" id="MBB4773294.1"/>
    </source>
</evidence>
<dbReference type="InterPro" id="IPR042094">
    <property type="entry name" value="T2SS_GspF_sf"/>
</dbReference>
<dbReference type="GO" id="GO:0005886">
    <property type="term" value="C:plasma membrane"/>
    <property type="evidence" value="ECO:0007669"/>
    <property type="project" value="UniProtKB-SubCell"/>
</dbReference>
<evidence type="ECO:0000259" key="8">
    <source>
        <dbReference type="Pfam" id="PF19359"/>
    </source>
</evidence>
<feature type="transmembrane region" description="Helical" evidence="6">
    <location>
        <begin position="263"/>
        <end position="285"/>
    </location>
</feature>
<accession>A0A7W7IA78</accession>
<feature type="domain" description="DUF5936" evidence="8">
    <location>
        <begin position="51"/>
        <end position="135"/>
    </location>
</feature>
<dbReference type="RefSeq" id="WP_229808733.1">
    <property type="nucleotide sequence ID" value="NZ_BAAAHD010000027.1"/>
</dbReference>
<dbReference type="PANTHER" id="PTHR35007">
    <property type="entry name" value="INTEGRAL MEMBRANE PROTEIN-RELATED"/>
    <property type="match status" value="1"/>
</dbReference>
<dbReference type="Pfam" id="PF00482">
    <property type="entry name" value="T2SSF"/>
    <property type="match status" value="1"/>
</dbReference>
<organism evidence="9 10">
    <name type="scientific">Actinomadura livida</name>
    <dbReference type="NCBI Taxonomy" id="79909"/>
    <lineage>
        <taxon>Bacteria</taxon>
        <taxon>Bacillati</taxon>
        <taxon>Actinomycetota</taxon>
        <taxon>Actinomycetes</taxon>
        <taxon>Streptosporangiales</taxon>
        <taxon>Thermomonosporaceae</taxon>
        <taxon>Actinomadura</taxon>
    </lineage>
</organism>
<evidence type="ECO:0000256" key="2">
    <source>
        <dbReference type="ARBA" id="ARBA00022475"/>
    </source>
</evidence>
<evidence type="ECO:0000256" key="1">
    <source>
        <dbReference type="ARBA" id="ARBA00004651"/>
    </source>
</evidence>
<comment type="caution">
    <text evidence="9">The sequence shown here is derived from an EMBL/GenBank/DDBJ whole genome shotgun (WGS) entry which is preliminary data.</text>
</comment>
<gene>
    <name evidence="9" type="ORF">F4557_001712</name>
</gene>
<comment type="subcellular location">
    <subcellularLocation>
        <location evidence="1">Cell membrane</location>
        <topology evidence="1">Multi-pass membrane protein</topology>
    </subcellularLocation>
</comment>
<evidence type="ECO:0000256" key="3">
    <source>
        <dbReference type="ARBA" id="ARBA00022692"/>
    </source>
</evidence>
<feature type="transmembrane region" description="Helical" evidence="6">
    <location>
        <begin position="154"/>
        <end position="172"/>
    </location>
</feature>
<dbReference type="Gene3D" id="1.20.81.30">
    <property type="entry name" value="Type II secretion system (T2SS), domain F"/>
    <property type="match status" value="1"/>
</dbReference>
<dbReference type="EMBL" id="JACHMV010000001">
    <property type="protein sequence ID" value="MBB4773294.1"/>
    <property type="molecule type" value="Genomic_DNA"/>
</dbReference>
<dbReference type="InterPro" id="IPR018076">
    <property type="entry name" value="T2SS_GspF_dom"/>
</dbReference>
<evidence type="ECO:0000256" key="5">
    <source>
        <dbReference type="ARBA" id="ARBA00023136"/>
    </source>
</evidence>
<feature type="domain" description="Type II secretion system protein GspF" evidence="7">
    <location>
        <begin position="154"/>
        <end position="280"/>
    </location>
</feature>
<protein>
    <submittedName>
        <fullName evidence="9">Tight adherence protein C</fullName>
    </submittedName>
</protein>
<evidence type="ECO:0000256" key="4">
    <source>
        <dbReference type="ARBA" id="ARBA00022989"/>
    </source>
</evidence>
<dbReference type="Proteomes" id="UP000549343">
    <property type="component" value="Unassembled WGS sequence"/>
</dbReference>
<dbReference type="Pfam" id="PF19359">
    <property type="entry name" value="DUF5936"/>
    <property type="match status" value="1"/>
</dbReference>
<keyword evidence="2" id="KW-1003">Cell membrane</keyword>
<sequence>MSVVVYAMGAGGALCVLLGVVGLAQLTAGERVATSAVPLAKKPEKEEKFVLDAIADLLGSPFARMAMELLGPWRTKIRKRIDAAGRPGGMTVETYARRTAGYTVLFGLLALGLIANGQALYGILTLLGSLQTELILYSKRVARQEAIQRSMPDFLDVLAVTVSAGLSFRLALARVAESMPGPLAEEFMVALRQMELGTPRREAFEDLRDRNSSEAVNLFVTAILQAEELGAPLGTALVDIGGDMRREAAQWAKRKAQRTTPKITAITMSMTLPALMLVVLGALFIGSDLGGAGGILGG</sequence>
<keyword evidence="4 6" id="KW-1133">Transmembrane helix</keyword>
<dbReference type="AlphaFoldDB" id="A0A7W7IA78"/>
<feature type="transmembrane region" description="Helical" evidence="6">
    <location>
        <begin position="100"/>
        <end position="124"/>
    </location>
</feature>
<evidence type="ECO:0000313" key="10">
    <source>
        <dbReference type="Proteomes" id="UP000549343"/>
    </source>
</evidence>
<keyword evidence="3 6" id="KW-0812">Transmembrane</keyword>